<keyword evidence="3 6" id="KW-1133">Transmembrane helix</keyword>
<feature type="domain" description="NfeD integral membrane" evidence="9">
    <location>
        <begin position="265"/>
        <end position="382"/>
    </location>
</feature>
<feature type="transmembrane region" description="Helical" evidence="6">
    <location>
        <begin position="286"/>
        <end position="304"/>
    </location>
</feature>
<dbReference type="SUPFAM" id="SSF141322">
    <property type="entry name" value="NfeD domain-like"/>
    <property type="match status" value="1"/>
</dbReference>
<evidence type="ECO:0000259" key="8">
    <source>
        <dbReference type="Pfam" id="PF01957"/>
    </source>
</evidence>
<sequence length="465" mass="49440">MAMFVCLLFFQLTVFSSSTAAAPSQTPPTSQSQTVPVLSISGAIGPAIGDYLVTEIVKVDPAHSPLIIILIDTPGGLVSSLREINQAILNSKVPVACLVHPSGARAASAGTYMLYACHFAAMSSATTLGAATPVSIGGSPFNKDKQDKPNSEDKPEHKPTASAMEKKILNDSIAYIRALAQLRGRNQEWAELAVKEAATLTATEALNKNVIDLIADSPTSLLQQLDGRKITINNQLHELSLQSAKLESLAPDWRNQFIATITDPNIAYILMIIGIYGLLLEFYSPGVGIAGITGAISLVIALYAFQLLPVNYAGMALLFLGIALFITEALIPSFGIFGLGGVVAFTMGSIFLMDTDQVSFQISPPVIAAMTTVSSLLFIFLLGYLWRSRKKPIVSGQEAIIGAKALVIEDFNESGFVLLEGERWAATTTTARFKGETVTVGGIEELTLILASPPTSTHSPESNSH</sequence>
<organism evidence="11 12">
    <name type="scientific">Shewanella nanhaiensis</name>
    <dbReference type="NCBI Taxonomy" id="2864872"/>
    <lineage>
        <taxon>Bacteria</taxon>
        <taxon>Pseudomonadati</taxon>
        <taxon>Pseudomonadota</taxon>
        <taxon>Gammaproteobacteria</taxon>
        <taxon>Alteromonadales</taxon>
        <taxon>Shewanellaceae</taxon>
        <taxon>Shewanella</taxon>
    </lineage>
</organism>
<dbReference type="Pfam" id="PF01957">
    <property type="entry name" value="NfeD"/>
    <property type="match status" value="1"/>
</dbReference>
<evidence type="ECO:0000256" key="7">
    <source>
        <dbReference type="SAM" id="SignalP"/>
    </source>
</evidence>
<dbReference type="InterPro" id="IPR052165">
    <property type="entry name" value="Membrane_assoc_protease"/>
</dbReference>
<feature type="compositionally biased region" description="Basic and acidic residues" evidence="5">
    <location>
        <begin position="142"/>
        <end position="161"/>
    </location>
</feature>
<accession>A0ABS7E2C8</accession>
<keyword evidence="7" id="KW-0732">Signal</keyword>
<dbReference type="Pfam" id="PF24961">
    <property type="entry name" value="NfeD_membrane"/>
    <property type="match status" value="1"/>
</dbReference>
<evidence type="ECO:0000259" key="9">
    <source>
        <dbReference type="Pfam" id="PF24961"/>
    </source>
</evidence>
<feature type="signal peptide" evidence="7">
    <location>
        <begin position="1"/>
        <end position="20"/>
    </location>
</feature>
<evidence type="ECO:0000313" key="12">
    <source>
        <dbReference type="Proteomes" id="UP001195963"/>
    </source>
</evidence>
<keyword evidence="12" id="KW-1185">Reference proteome</keyword>
<dbReference type="EMBL" id="JAHZST010000005">
    <property type="protein sequence ID" value="MBW8183849.1"/>
    <property type="molecule type" value="Genomic_DNA"/>
</dbReference>
<evidence type="ECO:0000256" key="5">
    <source>
        <dbReference type="SAM" id="MobiDB-lite"/>
    </source>
</evidence>
<keyword evidence="4 6" id="KW-0472">Membrane</keyword>
<evidence type="ECO:0000256" key="1">
    <source>
        <dbReference type="ARBA" id="ARBA00004141"/>
    </source>
</evidence>
<dbReference type="SUPFAM" id="SSF52096">
    <property type="entry name" value="ClpP/crotonase"/>
    <property type="match status" value="1"/>
</dbReference>
<dbReference type="InterPro" id="IPR056739">
    <property type="entry name" value="NfeD_membrane"/>
</dbReference>
<dbReference type="PANTHER" id="PTHR33507">
    <property type="entry name" value="INNER MEMBRANE PROTEIN YBBJ"/>
    <property type="match status" value="1"/>
</dbReference>
<dbReference type="InterPro" id="IPR029045">
    <property type="entry name" value="ClpP/crotonase-like_dom_sf"/>
</dbReference>
<feature type="transmembrane region" description="Helical" evidence="6">
    <location>
        <begin position="257"/>
        <end position="279"/>
    </location>
</feature>
<feature type="transmembrane region" description="Helical" evidence="6">
    <location>
        <begin position="365"/>
        <end position="386"/>
    </location>
</feature>
<feature type="transmembrane region" description="Helical" evidence="6">
    <location>
        <begin position="310"/>
        <end position="327"/>
    </location>
</feature>
<dbReference type="PANTHER" id="PTHR33507:SF4">
    <property type="entry name" value="NODULATION COMPETITIVENESS PROTEIN NFED"/>
    <property type="match status" value="1"/>
</dbReference>
<proteinExistence type="predicted"/>
<reference evidence="11 12" key="1">
    <citation type="submission" date="2021-07" db="EMBL/GenBank/DDBJ databases">
        <title>Shewanella sp. nov, isolated from SCS.</title>
        <authorList>
            <person name="Cao W.R."/>
        </authorList>
    </citation>
    <scope>NUCLEOTIDE SEQUENCE [LARGE SCALE GENOMIC DNA]</scope>
    <source>
        <strain evidence="11 12">NR704-98</strain>
    </source>
</reference>
<feature type="domain" description="NfeD1b N-terminal" evidence="10">
    <location>
        <begin position="36"/>
        <end position="232"/>
    </location>
</feature>
<dbReference type="Gene3D" id="3.90.226.10">
    <property type="entry name" value="2-enoyl-CoA Hydratase, Chain A, domain 1"/>
    <property type="match status" value="1"/>
</dbReference>
<comment type="caution">
    <text evidence="11">The sequence shown here is derived from an EMBL/GenBank/DDBJ whole genome shotgun (WGS) entry which is preliminary data.</text>
</comment>
<evidence type="ECO:0000256" key="6">
    <source>
        <dbReference type="SAM" id="Phobius"/>
    </source>
</evidence>
<dbReference type="InterPro" id="IPR056738">
    <property type="entry name" value="NfeD1b_N"/>
</dbReference>
<feature type="chain" id="PRO_5045994349" evidence="7">
    <location>
        <begin position="21"/>
        <end position="465"/>
    </location>
</feature>
<evidence type="ECO:0000256" key="4">
    <source>
        <dbReference type="ARBA" id="ARBA00023136"/>
    </source>
</evidence>
<evidence type="ECO:0000259" key="10">
    <source>
        <dbReference type="Pfam" id="PF25145"/>
    </source>
</evidence>
<evidence type="ECO:0000256" key="3">
    <source>
        <dbReference type="ARBA" id="ARBA00022989"/>
    </source>
</evidence>
<dbReference type="Gene3D" id="2.40.50.140">
    <property type="entry name" value="Nucleic acid-binding proteins"/>
    <property type="match status" value="1"/>
</dbReference>
<dbReference type="InterPro" id="IPR002810">
    <property type="entry name" value="NfeD-like_C"/>
</dbReference>
<evidence type="ECO:0000256" key="2">
    <source>
        <dbReference type="ARBA" id="ARBA00022692"/>
    </source>
</evidence>
<protein>
    <submittedName>
        <fullName evidence="11">Nodulation protein NfeD</fullName>
    </submittedName>
</protein>
<keyword evidence="2 6" id="KW-0812">Transmembrane</keyword>
<dbReference type="Proteomes" id="UP001195963">
    <property type="component" value="Unassembled WGS sequence"/>
</dbReference>
<feature type="region of interest" description="Disordered" evidence="5">
    <location>
        <begin position="138"/>
        <end position="161"/>
    </location>
</feature>
<feature type="transmembrane region" description="Helical" evidence="6">
    <location>
        <begin position="334"/>
        <end position="353"/>
    </location>
</feature>
<dbReference type="InterPro" id="IPR012340">
    <property type="entry name" value="NA-bd_OB-fold"/>
</dbReference>
<comment type="subcellular location">
    <subcellularLocation>
        <location evidence="1">Membrane</location>
        <topology evidence="1">Multi-pass membrane protein</topology>
    </subcellularLocation>
</comment>
<name>A0ABS7E2C8_9GAMM</name>
<gene>
    <name evidence="11" type="ORF">K0625_09215</name>
</gene>
<evidence type="ECO:0000313" key="11">
    <source>
        <dbReference type="EMBL" id="MBW8183849.1"/>
    </source>
</evidence>
<dbReference type="CDD" id="cd07020">
    <property type="entry name" value="Clp_protease_NfeD_1"/>
    <property type="match status" value="1"/>
</dbReference>
<dbReference type="Pfam" id="PF25145">
    <property type="entry name" value="NfeD1b_N"/>
    <property type="match status" value="1"/>
</dbReference>
<feature type="domain" description="NfeD-like C-terminal" evidence="8">
    <location>
        <begin position="398"/>
        <end position="449"/>
    </location>
</feature>